<accession>A0A176VVB3</accession>
<reference evidence="2" key="1">
    <citation type="submission" date="2016-03" db="EMBL/GenBank/DDBJ databases">
        <title>Mechanisms controlling the formation of the plant cell surface in tip-growing cells are functionally conserved among land plants.</title>
        <authorList>
            <person name="Honkanen S."/>
            <person name="Jones V.A."/>
            <person name="Morieri G."/>
            <person name="Champion C."/>
            <person name="Hetherington A.J."/>
            <person name="Kelly S."/>
            <person name="Saint-Marcoux D."/>
            <person name="Proust H."/>
            <person name="Prescott H."/>
            <person name="Dolan L."/>
        </authorList>
    </citation>
    <scope>NUCLEOTIDE SEQUENCE [LARGE SCALE GENOMIC DNA]</scope>
    <source>
        <tissue evidence="2">Whole gametophyte</tissue>
    </source>
</reference>
<keyword evidence="1" id="KW-1133">Transmembrane helix</keyword>
<sequence>MREKDTAPGDGARGGVSKTVFVYEEYGWSPDDGVDHIGAGARGTVGRMWAWEVEGGMKWEGSTRSDGGRQGECMAMMMTVLGIVSFIGGALLTPSSRLRKPEVSSLGILIPFWFGYLIC</sequence>
<organism evidence="2 3">
    <name type="scientific">Marchantia polymorpha subsp. ruderalis</name>
    <dbReference type="NCBI Taxonomy" id="1480154"/>
    <lineage>
        <taxon>Eukaryota</taxon>
        <taxon>Viridiplantae</taxon>
        <taxon>Streptophyta</taxon>
        <taxon>Embryophyta</taxon>
        <taxon>Marchantiophyta</taxon>
        <taxon>Marchantiopsida</taxon>
        <taxon>Marchantiidae</taxon>
        <taxon>Marchantiales</taxon>
        <taxon>Marchantiaceae</taxon>
        <taxon>Marchantia</taxon>
    </lineage>
</organism>
<name>A0A176VVB3_MARPO</name>
<keyword evidence="1" id="KW-0812">Transmembrane</keyword>
<dbReference type="EMBL" id="LVLJ01002490">
    <property type="protein sequence ID" value="OAE24739.1"/>
    <property type="molecule type" value="Genomic_DNA"/>
</dbReference>
<protein>
    <submittedName>
        <fullName evidence="2">Uncharacterized protein</fullName>
    </submittedName>
</protein>
<evidence type="ECO:0000313" key="3">
    <source>
        <dbReference type="Proteomes" id="UP000077202"/>
    </source>
</evidence>
<proteinExistence type="predicted"/>
<keyword evidence="3" id="KW-1185">Reference proteome</keyword>
<evidence type="ECO:0000256" key="1">
    <source>
        <dbReference type="SAM" id="Phobius"/>
    </source>
</evidence>
<evidence type="ECO:0000313" key="2">
    <source>
        <dbReference type="EMBL" id="OAE24739.1"/>
    </source>
</evidence>
<dbReference type="AlphaFoldDB" id="A0A176VVB3"/>
<comment type="caution">
    <text evidence="2">The sequence shown here is derived from an EMBL/GenBank/DDBJ whole genome shotgun (WGS) entry which is preliminary data.</text>
</comment>
<feature type="transmembrane region" description="Helical" evidence="1">
    <location>
        <begin position="74"/>
        <end position="92"/>
    </location>
</feature>
<dbReference type="Proteomes" id="UP000077202">
    <property type="component" value="Unassembled WGS sequence"/>
</dbReference>
<keyword evidence="1" id="KW-0472">Membrane</keyword>
<gene>
    <name evidence="2" type="ORF">AXG93_2016s1440</name>
</gene>